<evidence type="ECO:0000313" key="6">
    <source>
        <dbReference type="Proteomes" id="UP001152519"/>
    </source>
</evidence>
<evidence type="ECO:0000313" key="5">
    <source>
        <dbReference type="EMBL" id="CAG6392020.1"/>
    </source>
</evidence>
<dbReference type="Pfam" id="PF01522">
    <property type="entry name" value="Polysacc_deac_1"/>
    <property type="match status" value="1"/>
</dbReference>
<name>A0A9W4DL74_9ACTN</name>
<dbReference type="GO" id="GO:0005975">
    <property type="term" value="P:carbohydrate metabolic process"/>
    <property type="evidence" value="ECO:0007669"/>
    <property type="project" value="InterPro"/>
</dbReference>
<dbReference type="Gene3D" id="3.20.20.370">
    <property type="entry name" value="Glycoside hydrolase/deacetylase"/>
    <property type="match status" value="1"/>
</dbReference>
<dbReference type="PROSITE" id="PS51677">
    <property type="entry name" value="NODB"/>
    <property type="match status" value="1"/>
</dbReference>
<dbReference type="InterPro" id="IPR002509">
    <property type="entry name" value="NODB_dom"/>
</dbReference>
<reference evidence="5" key="1">
    <citation type="submission" date="2021-05" db="EMBL/GenBank/DDBJ databases">
        <authorList>
            <person name="Arsene-Ploetze F."/>
        </authorList>
    </citation>
    <scope>NUCLEOTIDE SEQUENCE</scope>
    <source>
        <strain evidence="5">DSM 42138</strain>
    </source>
</reference>
<feature type="domain" description="NodB homology" evidence="4">
    <location>
        <begin position="64"/>
        <end position="243"/>
    </location>
</feature>
<dbReference type="RefSeq" id="WP_251486036.1">
    <property type="nucleotide sequence ID" value="NZ_CAJSLV010000042.1"/>
</dbReference>
<organism evidence="5 6">
    <name type="scientific">Actinacidiphila cocklensis</name>
    <dbReference type="NCBI Taxonomy" id="887465"/>
    <lineage>
        <taxon>Bacteria</taxon>
        <taxon>Bacillati</taxon>
        <taxon>Actinomycetota</taxon>
        <taxon>Actinomycetes</taxon>
        <taxon>Kitasatosporales</taxon>
        <taxon>Streptomycetaceae</taxon>
        <taxon>Actinacidiphila</taxon>
    </lineage>
</organism>
<dbReference type="PANTHER" id="PTHR10587:SF133">
    <property type="entry name" value="CHITIN DEACETYLASE 1-RELATED"/>
    <property type="match status" value="1"/>
</dbReference>
<proteinExistence type="predicted"/>
<dbReference type="InterPro" id="IPR050248">
    <property type="entry name" value="Polysacc_deacetylase_ArnD"/>
</dbReference>
<dbReference type="EMBL" id="CAJSLV010000042">
    <property type="protein sequence ID" value="CAG6392020.1"/>
    <property type="molecule type" value="Genomic_DNA"/>
</dbReference>
<dbReference type="PANTHER" id="PTHR10587">
    <property type="entry name" value="GLYCOSYL TRANSFERASE-RELATED"/>
    <property type="match status" value="1"/>
</dbReference>
<accession>A0A9W4DL74</accession>
<keyword evidence="1" id="KW-0479">Metal-binding</keyword>
<dbReference type="Proteomes" id="UP001152519">
    <property type="component" value="Unassembled WGS sequence"/>
</dbReference>
<evidence type="ECO:0000259" key="4">
    <source>
        <dbReference type="PROSITE" id="PS51677"/>
    </source>
</evidence>
<feature type="region of interest" description="Disordered" evidence="3">
    <location>
        <begin position="1"/>
        <end position="28"/>
    </location>
</feature>
<evidence type="ECO:0000256" key="3">
    <source>
        <dbReference type="SAM" id="MobiDB-lite"/>
    </source>
</evidence>
<dbReference type="GO" id="GO:0046872">
    <property type="term" value="F:metal ion binding"/>
    <property type="evidence" value="ECO:0007669"/>
    <property type="project" value="UniProtKB-KW"/>
</dbReference>
<keyword evidence="2" id="KW-0378">Hydrolase</keyword>
<evidence type="ECO:0000256" key="1">
    <source>
        <dbReference type="ARBA" id="ARBA00022723"/>
    </source>
</evidence>
<feature type="compositionally biased region" description="Basic and acidic residues" evidence="3">
    <location>
        <begin position="1"/>
        <end position="11"/>
    </location>
</feature>
<dbReference type="InterPro" id="IPR011330">
    <property type="entry name" value="Glyco_hydro/deAcase_b/a-brl"/>
</dbReference>
<comment type="caution">
    <text evidence="5">The sequence shown here is derived from an EMBL/GenBank/DDBJ whole genome shotgun (WGS) entry which is preliminary data.</text>
</comment>
<dbReference type="GO" id="GO:0016810">
    <property type="term" value="F:hydrolase activity, acting on carbon-nitrogen (but not peptide) bonds"/>
    <property type="evidence" value="ECO:0007669"/>
    <property type="project" value="InterPro"/>
</dbReference>
<dbReference type="SUPFAM" id="SSF88713">
    <property type="entry name" value="Glycoside hydrolase/deacetylase"/>
    <property type="match status" value="1"/>
</dbReference>
<evidence type="ECO:0000256" key="2">
    <source>
        <dbReference type="ARBA" id="ARBA00022801"/>
    </source>
</evidence>
<gene>
    <name evidence="5" type="ORF">SCOCK_140218</name>
</gene>
<protein>
    <submittedName>
        <fullName evidence="5">Peptidoglycan/xylan/chitin deacetylase, PgdA/CDA1 family</fullName>
    </submittedName>
</protein>
<sequence>MAVERRHDARSPSRTVVSRSLDQLPSAPPARTAARWQMAAPMAMSGLCPADLPGQVLHGSRSRPMVALTFHGQGEPALAERVLAVAEQAGARLTVLAVGTWLDDCPAIAARIAAGGHDLGNHTQHHWDICAMTGDDAYREIDACAQRLRSLTGTIGTWFRPSQTALATPLVQRLARRAGYAHCLSYDVDSLDDTDPGPAAIQGTVLGTVRPGSIVSLHMGHVGTLEALPGILDGLRRRGLQAVSATRMLLLSGGTVQAAPPHRHRSAR</sequence>
<keyword evidence="6" id="KW-1185">Reference proteome</keyword>
<feature type="compositionally biased region" description="Polar residues" evidence="3">
    <location>
        <begin position="12"/>
        <end position="23"/>
    </location>
</feature>
<dbReference type="CDD" id="cd10917">
    <property type="entry name" value="CE4_NodB_like_6s_7s"/>
    <property type="match status" value="1"/>
</dbReference>
<dbReference type="AlphaFoldDB" id="A0A9W4DL74"/>
<dbReference type="GO" id="GO:0016020">
    <property type="term" value="C:membrane"/>
    <property type="evidence" value="ECO:0007669"/>
    <property type="project" value="TreeGrafter"/>
</dbReference>